<name>A0AAW2P3A6_SESRA</name>
<proteinExistence type="predicted"/>
<gene>
    <name evidence="1" type="ORF">Sradi_4131000</name>
</gene>
<dbReference type="EMBL" id="JACGWJ010000018">
    <property type="protein sequence ID" value="KAL0349818.1"/>
    <property type="molecule type" value="Genomic_DNA"/>
</dbReference>
<comment type="caution">
    <text evidence="1">The sequence shown here is derived from an EMBL/GenBank/DDBJ whole genome shotgun (WGS) entry which is preliminary data.</text>
</comment>
<reference evidence="1" key="2">
    <citation type="journal article" date="2024" name="Plant">
        <title>Genomic evolution and insights into agronomic trait innovations of Sesamum species.</title>
        <authorList>
            <person name="Miao H."/>
            <person name="Wang L."/>
            <person name="Qu L."/>
            <person name="Liu H."/>
            <person name="Sun Y."/>
            <person name="Le M."/>
            <person name="Wang Q."/>
            <person name="Wei S."/>
            <person name="Zheng Y."/>
            <person name="Lin W."/>
            <person name="Duan Y."/>
            <person name="Cao H."/>
            <person name="Xiong S."/>
            <person name="Wang X."/>
            <person name="Wei L."/>
            <person name="Li C."/>
            <person name="Ma Q."/>
            <person name="Ju M."/>
            <person name="Zhao R."/>
            <person name="Li G."/>
            <person name="Mu C."/>
            <person name="Tian Q."/>
            <person name="Mei H."/>
            <person name="Zhang T."/>
            <person name="Gao T."/>
            <person name="Zhang H."/>
        </authorList>
    </citation>
    <scope>NUCLEOTIDE SEQUENCE</scope>
    <source>
        <strain evidence="1">G02</strain>
    </source>
</reference>
<organism evidence="1">
    <name type="scientific">Sesamum radiatum</name>
    <name type="common">Black benniseed</name>
    <dbReference type="NCBI Taxonomy" id="300843"/>
    <lineage>
        <taxon>Eukaryota</taxon>
        <taxon>Viridiplantae</taxon>
        <taxon>Streptophyta</taxon>
        <taxon>Embryophyta</taxon>
        <taxon>Tracheophyta</taxon>
        <taxon>Spermatophyta</taxon>
        <taxon>Magnoliopsida</taxon>
        <taxon>eudicotyledons</taxon>
        <taxon>Gunneridae</taxon>
        <taxon>Pentapetalae</taxon>
        <taxon>asterids</taxon>
        <taxon>lamiids</taxon>
        <taxon>Lamiales</taxon>
        <taxon>Pedaliaceae</taxon>
        <taxon>Sesamum</taxon>
    </lineage>
</organism>
<evidence type="ECO:0000313" key="1">
    <source>
        <dbReference type="EMBL" id="KAL0349818.1"/>
    </source>
</evidence>
<protein>
    <submittedName>
        <fullName evidence="1">Uncharacterized protein</fullName>
    </submittedName>
</protein>
<reference evidence="1" key="1">
    <citation type="submission" date="2020-06" db="EMBL/GenBank/DDBJ databases">
        <authorList>
            <person name="Li T."/>
            <person name="Hu X."/>
            <person name="Zhang T."/>
            <person name="Song X."/>
            <person name="Zhang H."/>
            <person name="Dai N."/>
            <person name="Sheng W."/>
            <person name="Hou X."/>
            <person name="Wei L."/>
        </authorList>
    </citation>
    <scope>NUCLEOTIDE SEQUENCE</scope>
    <source>
        <strain evidence="1">G02</strain>
        <tissue evidence="1">Leaf</tissue>
    </source>
</reference>
<dbReference type="AlphaFoldDB" id="A0AAW2P3A6"/>
<sequence length="52" mass="6172">MLSTKQRERNPTPHVEFEAMPQAQLEARRVRLSPHGELKARECKRQCTPWRS</sequence>
<accession>A0AAW2P3A6</accession>